<keyword evidence="6" id="KW-0460">Magnesium</keyword>
<dbReference type="Pfam" id="PF01396">
    <property type="entry name" value="Zn_ribbon_Top1"/>
    <property type="match status" value="3"/>
</dbReference>
<dbReference type="PROSITE" id="PS50880">
    <property type="entry name" value="TOPRIM"/>
    <property type="match status" value="1"/>
</dbReference>
<evidence type="ECO:0000256" key="1">
    <source>
        <dbReference type="ARBA" id="ARBA00000213"/>
    </source>
</evidence>
<dbReference type="AlphaFoldDB" id="A0A1J4U6E7"/>
<feature type="site" description="Interaction with DNA" evidence="10">
    <location>
        <position position="156"/>
    </location>
</feature>
<feature type="site" description="Interaction with DNA" evidence="10">
    <location>
        <position position="32"/>
    </location>
</feature>
<dbReference type="SUPFAM" id="SSF57783">
    <property type="entry name" value="Zinc beta-ribbon"/>
    <property type="match status" value="2"/>
</dbReference>
<dbReference type="EC" id="5.6.2.1" evidence="10"/>
<dbReference type="PROSITE" id="PS52039">
    <property type="entry name" value="TOPO_IA_2"/>
    <property type="match status" value="1"/>
</dbReference>
<dbReference type="InterPro" id="IPR013498">
    <property type="entry name" value="Topo_IA_Znf"/>
</dbReference>
<dbReference type="InterPro" id="IPR023405">
    <property type="entry name" value="Topo_IA_core_domain"/>
</dbReference>
<dbReference type="Gene3D" id="3.30.65.10">
    <property type="entry name" value="Bacterial Topoisomerase I, domain 1"/>
    <property type="match status" value="3"/>
</dbReference>
<accession>A0A1J4U6E7</accession>
<evidence type="ECO:0000256" key="6">
    <source>
        <dbReference type="ARBA" id="ARBA00022842"/>
    </source>
</evidence>
<feature type="site" description="Interaction with DNA" evidence="10">
    <location>
        <position position="140"/>
    </location>
</feature>
<evidence type="ECO:0000256" key="7">
    <source>
        <dbReference type="ARBA" id="ARBA00023029"/>
    </source>
</evidence>
<gene>
    <name evidence="10" type="primary">topA</name>
    <name evidence="13" type="ORF">AUJ29_00830</name>
</gene>
<dbReference type="Pfam" id="PF01131">
    <property type="entry name" value="Topoisom_bac"/>
    <property type="match status" value="1"/>
</dbReference>
<evidence type="ECO:0000256" key="10">
    <source>
        <dbReference type="HAMAP-Rule" id="MF_00952"/>
    </source>
</evidence>
<feature type="site" description="Interaction with DNA" evidence="10">
    <location>
        <position position="149"/>
    </location>
</feature>
<dbReference type="InterPro" id="IPR034149">
    <property type="entry name" value="TOPRIM_TopoI"/>
</dbReference>
<dbReference type="HAMAP" id="MF_00952">
    <property type="entry name" value="Topoisom_1_prok"/>
    <property type="match status" value="1"/>
</dbReference>
<dbReference type="CDD" id="cd00186">
    <property type="entry name" value="TOP1Ac"/>
    <property type="match status" value="1"/>
</dbReference>
<dbReference type="InterPro" id="IPR023406">
    <property type="entry name" value="Topo_IA_AS"/>
</dbReference>
<keyword evidence="5" id="KW-0862">Zinc</keyword>
<dbReference type="InterPro" id="IPR013825">
    <property type="entry name" value="Topo_IA_cen_sub2"/>
</dbReference>
<feature type="site" description="Interaction with DNA" evidence="10">
    <location>
        <position position="303"/>
    </location>
</feature>
<dbReference type="Gene3D" id="2.70.20.10">
    <property type="entry name" value="Topoisomerase I, domain 3"/>
    <property type="match status" value="1"/>
</dbReference>
<dbReference type="InterPro" id="IPR003602">
    <property type="entry name" value="Topo_IA_DNA-bd_dom"/>
</dbReference>
<dbReference type="GO" id="GO:0003917">
    <property type="term" value="F:DNA topoisomerase type I (single strand cut, ATP-independent) activity"/>
    <property type="evidence" value="ECO:0007669"/>
    <property type="project" value="UniProtKB-UniRule"/>
</dbReference>
<keyword evidence="4" id="KW-0863">Zinc-finger</keyword>
<dbReference type="GO" id="GO:0005694">
    <property type="term" value="C:chromosome"/>
    <property type="evidence" value="ECO:0007669"/>
    <property type="project" value="InterPro"/>
</dbReference>
<keyword evidence="9 10" id="KW-0413">Isomerase</keyword>
<feature type="active site" description="O-(5'-phospho-DNA)-tyrosine intermediate" evidence="10">
    <location>
        <position position="301"/>
    </location>
</feature>
<dbReference type="GO" id="GO:0006265">
    <property type="term" value="P:DNA topological change"/>
    <property type="evidence" value="ECO:0007669"/>
    <property type="project" value="UniProtKB-UniRule"/>
</dbReference>
<sequence>MKNLVIVESPTKAKTIAKFLNKDFKITSSYGHLRDLPVKSLGIDIEHDFKPKYVVAKDKKAIVDELKKLAKKADTIYFATDEDREGEAISWHLVYLLGNGKAKINYQRIAFHEITKNAVLDAIKHPRMIDENLVDAQQARRVLDRLVGYKLSPFLWKKVARGLSAGRVQSVAVRLIIEREREIQKFQSQEYWGLDAILGANNKDFIASLNKFGGEKLEKLVIKNKQEMDNILKNLDTAKYVVDKITKKQISKKSPAPFMTSTLQQDAHNKLGFSSRQTMYIAQNLYEGVKIGEEQIGLITYMRTDSLNLSETFLANARDFISQKFGHEYLPEKPVQYKTKAKTAQEAHEAIRPTDASQNPEEIEKYLDDKQYKLYKLIWQRAISCQMKPAILDSTIVDIRARDAVFRSTGSIIKFDGFLKIYHGNTKENILPDMKEKEELQLKKLDPKQHFTEPPARYNDASLIKKMEELGIGRPSTYAPTISTIQARNYIKREAGRFAPQEIAFMVSDLLSEHFPKIVDYQFTANMENNLDEIANGGKKWIPVIEEFYESFNKNLTKKYMEIKKEDITNDETDEKCEKCGASMTIKTGRFGKFLACSKFPACKNTKPLTNKGPANGNKNANDNQVKTESIVTDLKCEKCGASMLIRQGRFGQFYACSAFPKCKNTKALDQDTGVLCPQCNKGKIVIKKTKSKKTFYACDQYPQCRFALWSRPTGKKCEKCGSLIINAGKNEEKCSNKDCGQTNQ</sequence>
<comment type="similarity">
    <text evidence="2 10">Belongs to the type IA topoisomerase family.</text>
</comment>
<evidence type="ECO:0000256" key="2">
    <source>
        <dbReference type="ARBA" id="ARBA00009446"/>
    </source>
</evidence>
<feature type="region of interest" description="Interaction with DNA" evidence="10">
    <location>
        <begin position="164"/>
        <end position="169"/>
    </location>
</feature>
<comment type="subunit">
    <text evidence="10">Monomer.</text>
</comment>
<dbReference type="CDD" id="cd03363">
    <property type="entry name" value="TOPRIM_TopoIA_TopoI"/>
    <property type="match status" value="1"/>
</dbReference>
<dbReference type="InterPro" id="IPR013497">
    <property type="entry name" value="Topo_IA_cen"/>
</dbReference>
<dbReference type="InterPro" id="IPR013824">
    <property type="entry name" value="Topo_IA_cen_sub1"/>
</dbReference>
<evidence type="ECO:0000256" key="4">
    <source>
        <dbReference type="ARBA" id="ARBA00022771"/>
    </source>
</evidence>
<reference evidence="13 14" key="1">
    <citation type="journal article" date="2016" name="Environ. Microbiol.">
        <title>Genomic resolution of a cold subsurface aquifer community provides metabolic insights for novel microbes adapted to high CO concentrations.</title>
        <authorList>
            <person name="Probst A.J."/>
            <person name="Castelle C.J."/>
            <person name="Singh A."/>
            <person name="Brown C.T."/>
            <person name="Anantharaman K."/>
            <person name="Sharon I."/>
            <person name="Hug L.A."/>
            <person name="Burstein D."/>
            <person name="Emerson J.B."/>
            <person name="Thomas B.C."/>
            <person name="Banfield J.F."/>
        </authorList>
    </citation>
    <scope>NUCLEOTIDE SEQUENCE [LARGE SCALE GENOMIC DNA]</scope>
    <source>
        <strain evidence="13">CG1_02_38_13</strain>
    </source>
</reference>
<dbReference type="InterPro" id="IPR013826">
    <property type="entry name" value="Topo_IA_cen_sub3"/>
</dbReference>
<dbReference type="Gene3D" id="1.10.290.10">
    <property type="entry name" value="Topoisomerase I, domain 4"/>
    <property type="match status" value="1"/>
</dbReference>
<comment type="caution">
    <text evidence="13">The sequence shown here is derived from an EMBL/GenBank/DDBJ whole genome shotgun (WGS) entry which is preliminary data.</text>
</comment>
<keyword evidence="3" id="KW-0479">Metal-binding</keyword>
<dbReference type="InterPro" id="IPR005733">
    <property type="entry name" value="TopoI_bac-type"/>
</dbReference>
<evidence type="ECO:0000313" key="13">
    <source>
        <dbReference type="EMBL" id="OIO17831.1"/>
    </source>
</evidence>
<dbReference type="EMBL" id="MNVB01000021">
    <property type="protein sequence ID" value="OIO17831.1"/>
    <property type="molecule type" value="Genomic_DNA"/>
</dbReference>
<feature type="site" description="Interaction with DNA" evidence="10">
    <location>
        <position position="488"/>
    </location>
</feature>
<proteinExistence type="inferred from homology"/>
<feature type="site" description="Interaction with DNA" evidence="10">
    <location>
        <position position="141"/>
    </location>
</feature>
<feature type="site" description="Interaction with DNA" evidence="10">
    <location>
        <position position="144"/>
    </location>
</feature>
<evidence type="ECO:0000256" key="8">
    <source>
        <dbReference type="ARBA" id="ARBA00023125"/>
    </source>
</evidence>
<dbReference type="SMART" id="SM00493">
    <property type="entry name" value="TOPRIM"/>
    <property type="match status" value="1"/>
</dbReference>
<evidence type="ECO:0000259" key="12">
    <source>
        <dbReference type="PROSITE" id="PS52039"/>
    </source>
</evidence>
<dbReference type="Pfam" id="PF01751">
    <property type="entry name" value="Toprim"/>
    <property type="match status" value="1"/>
</dbReference>
<dbReference type="InterPro" id="IPR000380">
    <property type="entry name" value="Topo_IA"/>
</dbReference>
<dbReference type="InterPro" id="IPR006171">
    <property type="entry name" value="TOPRIM_dom"/>
</dbReference>
<dbReference type="PANTHER" id="PTHR42785:SF1">
    <property type="entry name" value="DNA TOPOISOMERASE"/>
    <property type="match status" value="1"/>
</dbReference>
<comment type="catalytic activity">
    <reaction evidence="1 10">
        <text>ATP-independent breakage of single-stranded DNA, followed by passage and rejoining.</text>
        <dbReference type="EC" id="5.6.2.1"/>
    </reaction>
</comment>
<dbReference type="Gene3D" id="1.10.460.10">
    <property type="entry name" value="Topoisomerase I, domain 2"/>
    <property type="match status" value="1"/>
</dbReference>
<dbReference type="PANTHER" id="PTHR42785">
    <property type="entry name" value="DNA TOPOISOMERASE, TYPE IA, CORE"/>
    <property type="match status" value="1"/>
</dbReference>
<dbReference type="SMART" id="SM00437">
    <property type="entry name" value="TOP1Ac"/>
    <property type="match status" value="1"/>
</dbReference>
<dbReference type="Proteomes" id="UP000182465">
    <property type="component" value="Unassembled WGS sequence"/>
</dbReference>
<dbReference type="Gene3D" id="3.40.50.140">
    <property type="match status" value="1"/>
</dbReference>
<dbReference type="GO" id="GO:0003677">
    <property type="term" value="F:DNA binding"/>
    <property type="evidence" value="ECO:0007669"/>
    <property type="project" value="UniProtKB-KW"/>
</dbReference>
<comment type="function">
    <text evidence="10">Releases the supercoiling and torsional tension of DNA, which is introduced during the DNA replication and transcription, by transiently cleaving and rejoining one strand of the DNA duplex. Introduces a single-strand break via transesterification at a target site in duplex DNA. The scissile phosphodiester is attacked by the catalytic tyrosine of the enzyme, resulting in the formation of a DNA-(5'-phosphotyrosyl)-enzyme intermediate and the expulsion of a 3'-OH DNA strand. The free DNA strand then undergoes passage around the unbroken strand, thus removing DNA supercoils. Finally, in the religation step, the DNA 3'-OH attacks the covalent intermediate to expel the active-site tyrosine and restore the DNA phosphodiester backbone.</text>
</comment>
<dbReference type="PRINTS" id="PR00417">
    <property type="entry name" value="PRTPISMRASEI"/>
</dbReference>
<organism evidence="13 14">
    <name type="scientific">Candidatus Kuenenbacteria bacterium CG1_02_38_13</name>
    <dbReference type="NCBI Taxonomy" id="1805235"/>
    <lineage>
        <taxon>Bacteria</taxon>
        <taxon>Candidatus Kueneniibacteriota</taxon>
    </lineage>
</organism>
<dbReference type="PROSITE" id="PS00396">
    <property type="entry name" value="TOPO_IA_1"/>
    <property type="match status" value="1"/>
</dbReference>
<dbReference type="InterPro" id="IPR028612">
    <property type="entry name" value="Topoisom_1_IA"/>
</dbReference>
<evidence type="ECO:0000313" key="14">
    <source>
        <dbReference type="Proteomes" id="UP000182465"/>
    </source>
</evidence>
<feature type="domain" description="Toprim" evidence="11">
    <location>
        <begin position="2"/>
        <end position="114"/>
    </location>
</feature>
<name>A0A1J4U6E7_9BACT</name>
<evidence type="ECO:0000256" key="5">
    <source>
        <dbReference type="ARBA" id="ARBA00022833"/>
    </source>
</evidence>
<keyword evidence="8 10" id="KW-0238">DNA-binding</keyword>
<evidence type="ECO:0000259" key="11">
    <source>
        <dbReference type="PROSITE" id="PS50880"/>
    </source>
</evidence>
<dbReference type="SMART" id="SM00436">
    <property type="entry name" value="TOP1Bc"/>
    <property type="match status" value="1"/>
</dbReference>
<keyword evidence="7 10" id="KW-0799">Topoisomerase</keyword>
<evidence type="ECO:0000256" key="3">
    <source>
        <dbReference type="ARBA" id="ARBA00022723"/>
    </source>
</evidence>
<protein>
    <recommendedName>
        <fullName evidence="10">DNA topoisomerase 1</fullName>
        <ecNumber evidence="10">5.6.2.1</ecNumber>
    </recommendedName>
    <alternativeName>
        <fullName evidence="10">DNA topoisomerase I</fullName>
    </alternativeName>
</protein>
<feature type="domain" description="Topo IA-type catalytic" evidence="12">
    <location>
        <begin position="130"/>
        <end position="557"/>
    </location>
</feature>
<evidence type="ECO:0000256" key="9">
    <source>
        <dbReference type="ARBA" id="ARBA00023235"/>
    </source>
</evidence>
<dbReference type="InterPro" id="IPR003601">
    <property type="entry name" value="Topo_IA_2"/>
</dbReference>
<dbReference type="GO" id="GO:0008270">
    <property type="term" value="F:zinc ion binding"/>
    <property type="evidence" value="ECO:0007669"/>
    <property type="project" value="UniProtKB-KW"/>
</dbReference>
<dbReference type="SUPFAM" id="SSF56712">
    <property type="entry name" value="Prokaryotic type I DNA topoisomerase"/>
    <property type="match status" value="1"/>
</dbReference>
<dbReference type="NCBIfam" id="TIGR01051">
    <property type="entry name" value="topA_bact"/>
    <property type="match status" value="1"/>
</dbReference>